<reference evidence="2" key="1">
    <citation type="journal article" date="2021" name="Int. J. Syst. Evol. Microbiol.">
        <title>Bradyrhizobium septentrionale sp. nov. (sv. septentrionale) and Bradyrhizobium quebecense sp. nov. (sv. septentrionale) associated with legumes native to Canada possess rearranged symbiosis genes and numerous insertion sequences.</title>
        <authorList>
            <person name="Bromfield E.S.P."/>
            <person name="Cloutier S."/>
        </authorList>
    </citation>
    <scope>NUCLEOTIDE SEQUENCE</scope>
    <source>
        <strain evidence="2">12S5</strain>
    </source>
</reference>
<dbReference type="RefSeq" id="WP_173638845.1">
    <property type="nucleotide sequence ID" value="NZ_CP088282.1"/>
</dbReference>
<organism evidence="2 3">
    <name type="scientific">Bradyrhizobium quebecense</name>
    <dbReference type="NCBI Taxonomy" id="2748629"/>
    <lineage>
        <taxon>Bacteria</taxon>
        <taxon>Pseudomonadati</taxon>
        <taxon>Pseudomonadota</taxon>
        <taxon>Alphaproteobacteria</taxon>
        <taxon>Hyphomicrobiales</taxon>
        <taxon>Nitrobacteraceae</taxon>
        <taxon>Bradyrhizobium</taxon>
    </lineage>
</organism>
<evidence type="ECO:0000313" key="2">
    <source>
        <dbReference type="EMBL" id="MBO1430458.1"/>
    </source>
</evidence>
<evidence type="ECO:0000313" key="3">
    <source>
        <dbReference type="Proteomes" id="UP000692816"/>
    </source>
</evidence>
<keyword evidence="3" id="KW-1185">Reference proteome</keyword>
<dbReference type="CDD" id="cd00093">
    <property type="entry name" value="HTH_XRE"/>
    <property type="match status" value="1"/>
</dbReference>
<gene>
    <name evidence="2" type="ORF">J4P68_13530</name>
</gene>
<evidence type="ECO:0000259" key="1">
    <source>
        <dbReference type="PROSITE" id="PS50943"/>
    </source>
</evidence>
<comment type="caution">
    <text evidence="2">The sequence shown here is derived from an EMBL/GenBank/DDBJ whole genome shotgun (WGS) entry which is preliminary data.</text>
</comment>
<sequence>MIVITRQIRAARALLGWEQYELAVQSGVAISTVRRLEGSKCAVNVQSDTVEKIRLACERAGIDFIGYPNPGVQFKTGDRALPADLQQVVISSFAMQARVL</sequence>
<dbReference type="InterPro" id="IPR001387">
    <property type="entry name" value="Cro/C1-type_HTH"/>
</dbReference>
<dbReference type="Gene3D" id="1.10.260.40">
    <property type="entry name" value="lambda repressor-like DNA-binding domains"/>
    <property type="match status" value="1"/>
</dbReference>
<dbReference type="PROSITE" id="PS50943">
    <property type="entry name" value="HTH_CROC1"/>
    <property type="match status" value="1"/>
</dbReference>
<dbReference type="InterPro" id="IPR010982">
    <property type="entry name" value="Lambda_DNA-bd_dom_sf"/>
</dbReference>
<protein>
    <submittedName>
        <fullName evidence="2">Transcriptional regulator</fullName>
    </submittedName>
</protein>
<dbReference type="SUPFAM" id="SSF47413">
    <property type="entry name" value="lambda repressor-like DNA-binding domains"/>
    <property type="match status" value="1"/>
</dbReference>
<name>A0ABS3MG76_9BRAD</name>
<feature type="domain" description="HTH cro/C1-type" evidence="1">
    <location>
        <begin position="8"/>
        <end position="37"/>
    </location>
</feature>
<dbReference type="Proteomes" id="UP000692816">
    <property type="component" value="Unassembled WGS sequence"/>
</dbReference>
<accession>A0ABS3MG76</accession>
<dbReference type="EMBL" id="JAGEPA010000001">
    <property type="protein sequence ID" value="MBO1430458.1"/>
    <property type="molecule type" value="Genomic_DNA"/>
</dbReference>
<proteinExistence type="predicted"/>